<protein>
    <recommendedName>
        <fullName evidence="5">Transmembrane protein</fullName>
    </recommendedName>
</protein>
<dbReference type="AlphaFoldDB" id="A0A1G4HZ71"/>
<feature type="chain" id="PRO_5009235041" description="Transmembrane protein" evidence="2">
    <location>
        <begin position="34"/>
        <end position="104"/>
    </location>
</feature>
<sequence>MKRLASFGLITLVGPLLFATMCASAAMAGAGSAAFPRRLKFGDVPVAPSPIEPMSSESRQYLIGIFSALFVSVAVILAVRALMMVDYSNDTLLMVEMPEPVANM</sequence>
<keyword evidence="2" id="KW-0732">Signal</keyword>
<evidence type="ECO:0000313" key="4">
    <source>
        <dbReference type="Proteomes" id="UP000195570"/>
    </source>
</evidence>
<accession>A0A1G4HZ71</accession>
<name>A0A1G4HZ71_TRYEQ</name>
<evidence type="ECO:0000256" key="1">
    <source>
        <dbReference type="SAM" id="Phobius"/>
    </source>
</evidence>
<dbReference type="GeneID" id="92379608"/>
<feature type="signal peptide" evidence="2">
    <location>
        <begin position="1"/>
        <end position="33"/>
    </location>
</feature>
<proteinExistence type="predicted"/>
<dbReference type="VEuPathDB" id="TriTrypDB:TEOVI_000566800"/>
<evidence type="ECO:0000256" key="2">
    <source>
        <dbReference type="SAM" id="SignalP"/>
    </source>
</evidence>
<comment type="caution">
    <text evidence="3">The sequence shown here is derived from an EMBL/GenBank/DDBJ whole genome shotgun (WGS) entry which is preliminary data.</text>
</comment>
<keyword evidence="1" id="KW-0812">Transmembrane</keyword>
<evidence type="ECO:0000313" key="3">
    <source>
        <dbReference type="EMBL" id="SCU64478.1"/>
    </source>
</evidence>
<gene>
    <name evidence="3" type="ORF">TEOVI_000566800</name>
</gene>
<keyword evidence="4" id="KW-1185">Reference proteome</keyword>
<reference evidence="3" key="1">
    <citation type="submission" date="2016-09" db="EMBL/GenBank/DDBJ databases">
        <authorList>
            <person name="Hebert L."/>
            <person name="Moumen B."/>
        </authorList>
    </citation>
    <scope>NUCLEOTIDE SEQUENCE [LARGE SCALE GENOMIC DNA]</scope>
    <source>
        <strain evidence="3">OVI</strain>
    </source>
</reference>
<keyword evidence="1" id="KW-1133">Transmembrane helix</keyword>
<organism evidence="3 4">
    <name type="scientific">Trypanosoma equiperdum</name>
    <dbReference type="NCBI Taxonomy" id="5694"/>
    <lineage>
        <taxon>Eukaryota</taxon>
        <taxon>Discoba</taxon>
        <taxon>Euglenozoa</taxon>
        <taxon>Kinetoplastea</taxon>
        <taxon>Metakinetoplastina</taxon>
        <taxon>Trypanosomatida</taxon>
        <taxon>Trypanosomatidae</taxon>
        <taxon>Trypanosoma</taxon>
    </lineage>
</organism>
<keyword evidence="1" id="KW-0472">Membrane</keyword>
<dbReference type="EMBL" id="CZPT02000069">
    <property type="protein sequence ID" value="SCU64478.1"/>
    <property type="molecule type" value="Genomic_DNA"/>
</dbReference>
<feature type="transmembrane region" description="Helical" evidence="1">
    <location>
        <begin position="60"/>
        <end position="79"/>
    </location>
</feature>
<evidence type="ECO:0008006" key="5">
    <source>
        <dbReference type="Google" id="ProtNLM"/>
    </source>
</evidence>
<dbReference type="RefSeq" id="XP_067076240.1">
    <property type="nucleotide sequence ID" value="XM_067220139.1"/>
</dbReference>
<dbReference type="Proteomes" id="UP000195570">
    <property type="component" value="Unassembled WGS sequence"/>
</dbReference>